<dbReference type="EMBL" id="JAOUSF010000004">
    <property type="protein sequence ID" value="MCU9614437.1"/>
    <property type="molecule type" value="Genomic_DNA"/>
</dbReference>
<feature type="transmembrane region" description="Helical" evidence="8">
    <location>
        <begin position="463"/>
        <end position="483"/>
    </location>
</feature>
<comment type="subcellular location">
    <subcellularLocation>
        <location evidence="1">Cell membrane</location>
        <topology evidence="1">Multi-pass membrane protein</topology>
    </subcellularLocation>
</comment>
<proteinExistence type="inferred from homology"/>
<feature type="transmembrane region" description="Helical" evidence="8">
    <location>
        <begin position="438"/>
        <end position="457"/>
    </location>
</feature>
<reference evidence="9" key="1">
    <citation type="submission" date="2022-10" db="EMBL/GenBank/DDBJ databases">
        <title>Description of Fervidibacillus gen. nov. in the family Fervidibacillaceae fam. nov. with two species, Fervidibacillus albus sp. nov., and Fervidibacillus halotolerans sp. nov., isolated from tidal flat sediments.</title>
        <authorList>
            <person name="Kwon K.K."/>
            <person name="Yang S.-H."/>
        </authorList>
    </citation>
    <scope>NUCLEOTIDE SEQUENCE</scope>
    <source>
        <strain evidence="9">JCM 19140</strain>
    </source>
</reference>
<dbReference type="PANTHER" id="PTHR30047">
    <property type="entry name" value="HIGH-AFFINITY CHOLINE TRANSPORT PROTEIN-RELATED"/>
    <property type="match status" value="1"/>
</dbReference>
<evidence type="ECO:0000256" key="8">
    <source>
        <dbReference type="SAM" id="Phobius"/>
    </source>
</evidence>
<keyword evidence="3" id="KW-0813">Transport</keyword>
<dbReference type="Proteomes" id="UP001209318">
    <property type="component" value="Unassembled WGS sequence"/>
</dbReference>
<evidence type="ECO:0000256" key="3">
    <source>
        <dbReference type="ARBA" id="ARBA00022448"/>
    </source>
</evidence>
<dbReference type="InterPro" id="IPR000060">
    <property type="entry name" value="BCCT_transptr"/>
</dbReference>
<keyword evidence="7 8" id="KW-0472">Membrane</keyword>
<keyword evidence="4" id="KW-1003">Cell membrane</keyword>
<dbReference type="Pfam" id="PF02028">
    <property type="entry name" value="BCCT"/>
    <property type="match status" value="1"/>
</dbReference>
<dbReference type="RefSeq" id="WP_263073712.1">
    <property type="nucleotide sequence ID" value="NZ_JAOUSF010000004.1"/>
</dbReference>
<evidence type="ECO:0000256" key="4">
    <source>
        <dbReference type="ARBA" id="ARBA00022475"/>
    </source>
</evidence>
<feature type="transmembrane region" description="Helical" evidence="8">
    <location>
        <begin position="137"/>
        <end position="157"/>
    </location>
</feature>
<feature type="transmembrane region" description="Helical" evidence="8">
    <location>
        <begin position="7"/>
        <end position="25"/>
    </location>
</feature>
<accession>A0AAE3IU36</accession>
<keyword evidence="10" id="KW-1185">Reference proteome</keyword>
<name>A0AAE3IU36_9BACI</name>
<comment type="caution">
    <text evidence="9">The sequence shown here is derived from an EMBL/GenBank/DDBJ whole genome shotgun (WGS) entry which is preliminary data.</text>
</comment>
<evidence type="ECO:0000256" key="2">
    <source>
        <dbReference type="ARBA" id="ARBA00005658"/>
    </source>
</evidence>
<dbReference type="GO" id="GO:0005886">
    <property type="term" value="C:plasma membrane"/>
    <property type="evidence" value="ECO:0007669"/>
    <property type="project" value="UniProtKB-SubCell"/>
</dbReference>
<evidence type="ECO:0000256" key="7">
    <source>
        <dbReference type="ARBA" id="ARBA00023136"/>
    </source>
</evidence>
<feature type="transmembrane region" description="Helical" evidence="8">
    <location>
        <begin position="343"/>
        <end position="368"/>
    </location>
</feature>
<organism evidence="9 10">
    <name type="scientific">Perspicuibacillus lycopersici</name>
    <dbReference type="NCBI Taxonomy" id="1325689"/>
    <lineage>
        <taxon>Bacteria</taxon>
        <taxon>Bacillati</taxon>
        <taxon>Bacillota</taxon>
        <taxon>Bacilli</taxon>
        <taxon>Bacillales</taxon>
        <taxon>Bacillaceae</taxon>
        <taxon>Perspicuibacillus</taxon>
    </lineage>
</organism>
<gene>
    <name evidence="9" type="ORF">OEV98_12905</name>
</gene>
<sequence>MKKLSTVFNVSAILLIILVAFGIIAPHLLEEVTANIQAFISSAFGWYYLIIVTIFLLVCFYLFITPVGRIKLGKQEDKPDFSRATWIAMLFSAGMGIGLVFYGSAEPISHFAISSPTGEEGTKQGIKDALRFTFFHWGFHAWAIYGIVALILAYYIFRKNEPVTISSTLRPIFGSKVNGKIGKVIDIIGVLSTVFGVATTLGFGAAQINGGLSYLFDIPSNFLVQLIIIVIVTVLFIFSALSGLGKGIKILSNTNMGLAFLLLAIMFIVGPSLLILNLFTDTIGNYLQDLLRMSFRLSPLDEENRTWINTWTIFYWAWWIAWSPFVGIFIARVSKGRTIREFILCVLLLPSIIGFFWFATFGGSAIALESEGVAKISELPLEQSLFGVFANYPLGTLLSILAIILVMTFFITSADSGTYVLAMMSTNGSPNPSNQMKVLWGILLTAIALVLLYSGGLMALQNAMIIAALPFSVIIILMTISLLKSLNKEMKEINRHFHPKRK</sequence>
<feature type="transmembrane region" description="Helical" evidence="8">
    <location>
        <begin position="84"/>
        <end position="105"/>
    </location>
</feature>
<feature type="transmembrane region" description="Helical" evidence="8">
    <location>
        <begin position="256"/>
        <end position="279"/>
    </location>
</feature>
<dbReference type="GO" id="GO:0022857">
    <property type="term" value="F:transmembrane transporter activity"/>
    <property type="evidence" value="ECO:0007669"/>
    <property type="project" value="InterPro"/>
</dbReference>
<comment type="similarity">
    <text evidence="2">Belongs to the BCCT transporter (TC 2.A.15) family.</text>
</comment>
<feature type="transmembrane region" description="Helical" evidence="8">
    <location>
        <begin position="313"/>
        <end position="331"/>
    </location>
</feature>
<keyword evidence="5 8" id="KW-0812">Transmembrane</keyword>
<feature type="transmembrane region" description="Helical" evidence="8">
    <location>
        <begin position="184"/>
        <end position="203"/>
    </location>
</feature>
<dbReference type="AlphaFoldDB" id="A0AAE3IU36"/>
<evidence type="ECO:0000256" key="6">
    <source>
        <dbReference type="ARBA" id="ARBA00022989"/>
    </source>
</evidence>
<keyword evidence="6 8" id="KW-1133">Transmembrane helix</keyword>
<evidence type="ECO:0000313" key="10">
    <source>
        <dbReference type="Proteomes" id="UP001209318"/>
    </source>
</evidence>
<evidence type="ECO:0000256" key="1">
    <source>
        <dbReference type="ARBA" id="ARBA00004651"/>
    </source>
</evidence>
<evidence type="ECO:0000256" key="5">
    <source>
        <dbReference type="ARBA" id="ARBA00022692"/>
    </source>
</evidence>
<dbReference type="PANTHER" id="PTHR30047:SF7">
    <property type="entry name" value="HIGH-AFFINITY CHOLINE TRANSPORT PROTEIN"/>
    <property type="match status" value="1"/>
</dbReference>
<protein>
    <submittedName>
        <fullName evidence="9">BCCT family transporter</fullName>
    </submittedName>
</protein>
<feature type="transmembrane region" description="Helical" evidence="8">
    <location>
        <begin position="388"/>
        <end position="411"/>
    </location>
</feature>
<feature type="transmembrane region" description="Helical" evidence="8">
    <location>
        <begin position="45"/>
        <end position="64"/>
    </location>
</feature>
<dbReference type="NCBIfam" id="TIGR00842">
    <property type="entry name" value="bcct"/>
    <property type="match status" value="1"/>
</dbReference>
<feature type="transmembrane region" description="Helical" evidence="8">
    <location>
        <begin position="223"/>
        <end position="244"/>
    </location>
</feature>
<evidence type="ECO:0000313" key="9">
    <source>
        <dbReference type="EMBL" id="MCU9614437.1"/>
    </source>
</evidence>